<dbReference type="InterPro" id="IPR018062">
    <property type="entry name" value="HTH_AraC-typ_CS"/>
</dbReference>
<keyword evidence="4" id="KW-0472">Membrane</keyword>
<dbReference type="PRINTS" id="PR00032">
    <property type="entry name" value="HTHARAC"/>
</dbReference>
<gene>
    <name evidence="6" type="ORF">ACFSTE_04580</name>
</gene>
<dbReference type="InterPro" id="IPR020449">
    <property type="entry name" value="Tscrpt_reg_AraC-type_HTH"/>
</dbReference>
<evidence type="ECO:0000256" key="3">
    <source>
        <dbReference type="ARBA" id="ARBA00023163"/>
    </source>
</evidence>
<proteinExistence type="predicted"/>
<keyword evidence="2" id="KW-0238">DNA-binding</keyword>
<dbReference type="Proteomes" id="UP001597459">
    <property type="component" value="Unassembled WGS sequence"/>
</dbReference>
<name>A0ABW5N7G8_9FLAO</name>
<reference evidence="7" key="1">
    <citation type="journal article" date="2019" name="Int. J. Syst. Evol. Microbiol.">
        <title>The Global Catalogue of Microorganisms (GCM) 10K type strain sequencing project: providing services to taxonomists for standard genome sequencing and annotation.</title>
        <authorList>
            <consortium name="The Broad Institute Genomics Platform"/>
            <consortium name="The Broad Institute Genome Sequencing Center for Infectious Disease"/>
            <person name="Wu L."/>
            <person name="Ma J."/>
        </authorList>
    </citation>
    <scope>NUCLEOTIDE SEQUENCE [LARGE SCALE GENOMIC DNA]</scope>
    <source>
        <strain evidence="7">KCTC 42423</strain>
    </source>
</reference>
<dbReference type="PANTHER" id="PTHR43280:SF29">
    <property type="entry name" value="ARAC-FAMILY TRANSCRIPTIONAL REGULATOR"/>
    <property type="match status" value="1"/>
</dbReference>
<keyword evidence="4" id="KW-1133">Transmembrane helix</keyword>
<evidence type="ECO:0000256" key="4">
    <source>
        <dbReference type="SAM" id="Phobius"/>
    </source>
</evidence>
<keyword evidence="3" id="KW-0804">Transcription</keyword>
<dbReference type="PROSITE" id="PS01124">
    <property type="entry name" value="HTH_ARAC_FAMILY_2"/>
    <property type="match status" value="1"/>
</dbReference>
<dbReference type="InterPro" id="IPR009057">
    <property type="entry name" value="Homeodomain-like_sf"/>
</dbReference>
<dbReference type="PANTHER" id="PTHR43280">
    <property type="entry name" value="ARAC-FAMILY TRANSCRIPTIONAL REGULATOR"/>
    <property type="match status" value="1"/>
</dbReference>
<comment type="caution">
    <text evidence="6">The sequence shown here is derived from an EMBL/GenBank/DDBJ whole genome shotgun (WGS) entry which is preliminary data.</text>
</comment>
<keyword evidence="7" id="KW-1185">Reference proteome</keyword>
<dbReference type="RefSeq" id="WP_378255811.1">
    <property type="nucleotide sequence ID" value="NZ_JBHSJV010000001.1"/>
</dbReference>
<feature type="transmembrane region" description="Helical" evidence="4">
    <location>
        <begin position="100"/>
        <end position="121"/>
    </location>
</feature>
<dbReference type="Pfam" id="PF12833">
    <property type="entry name" value="HTH_18"/>
    <property type="match status" value="1"/>
</dbReference>
<dbReference type="SUPFAM" id="SSF46689">
    <property type="entry name" value="Homeodomain-like"/>
    <property type="match status" value="1"/>
</dbReference>
<dbReference type="EMBL" id="JBHULX010000003">
    <property type="protein sequence ID" value="MFD2590094.1"/>
    <property type="molecule type" value="Genomic_DNA"/>
</dbReference>
<keyword evidence="1" id="KW-0805">Transcription regulation</keyword>
<dbReference type="Gene3D" id="1.10.10.60">
    <property type="entry name" value="Homeodomain-like"/>
    <property type="match status" value="2"/>
</dbReference>
<dbReference type="PROSITE" id="PS00041">
    <property type="entry name" value="HTH_ARAC_FAMILY_1"/>
    <property type="match status" value="1"/>
</dbReference>
<evidence type="ECO:0000313" key="7">
    <source>
        <dbReference type="Proteomes" id="UP001597459"/>
    </source>
</evidence>
<feature type="domain" description="HTH araC/xylS-type" evidence="5">
    <location>
        <begin position="180"/>
        <end position="274"/>
    </location>
</feature>
<accession>A0ABW5N7G8</accession>
<feature type="transmembrane region" description="Helical" evidence="4">
    <location>
        <begin position="70"/>
        <end position="94"/>
    </location>
</feature>
<feature type="transmembrane region" description="Helical" evidence="4">
    <location>
        <begin position="37"/>
        <end position="58"/>
    </location>
</feature>
<protein>
    <submittedName>
        <fullName evidence="6">Helix-turn-helix domain-containing protein</fullName>
    </submittedName>
</protein>
<keyword evidence="4" id="KW-0812">Transmembrane</keyword>
<dbReference type="SMART" id="SM00342">
    <property type="entry name" value="HTH_ARAC"/>
    <property type="match status" value="1"/>
</dbReference>
<evidence type="ECO:0000313" key="6">
    <source>
        <dbReference type="EMBL" id="MFD2590094.1"/>
    </source>
</evidence>
<evidence type="ECO:0000259" key="5">
    <source>
        <dbReference type="PROSITE" id="PS01124"/>
    </source>
</evidence>
<evidence type="ECO:0000256" key="1">
    <source>
        <dbReference type="ARBA" id="ARBA00023015"/>
    </source>
</evidence>
<sequence>MPFLCIALINICSDLDTIAHLYKLPSILRQIIEILKLIEILVILIFIPGILLCALPLISLSDTPEEKKWLLHLWSITFTLLGSFVLTIILALLFDFDISPIMRVLALLATFLIHWIVYTGIFKFKLAQDQKEIKALLKIDTPIAVTEIIPSKVSNEKKEETFTKENSYFLKLEDLCKNHHIYRDSTLDREKVASMLGISSGYVSQLINTITGNNFTTYINHYRVEAVKDIILTDEFNNYSLLAIGLECGFSSKSTFHNAFKKVTGITPNSYRKQYK</sequence>
<organism evidence="6 7">
    <name type="scientific">Aquimarina hainanensis</name>
    <dbReference type="NCBI Taxonomy" id="1578017"/>
    <lineage>
        <taxon>Bacteria</taxon>
        <taxon>Pseudomonadati</taxon>
        <taxon>Bacteroidota</taxon>
        <taxon>Flavobacteriia</taxon>
        <taxon>Flavobacteriales</taxon>
        <taxon>Flavobacteriaceae</taxon>
        <taxon>Aquimarina</taxon>
    </lineage>
</organism>
<dbReference type="InterPro" id="IPR018060">
    <property type="entry name" value="HTH_AraC"/>
</dbReference>
<evidence type="ECO:0000256" key="2">
    <source>
        <dbReference type="ARBA" id="ARBA00023125"/>
    </source>
</evidence>